<dbReference type="EMBL" id="BMXK01000002">
    <property type="protein sequence ID" value="GHD01655.1"/>
    <property type="molecule type" value="Genomic_DNA"/>
</dbReference>
<evidence type="ECO:0000256" key="4">
    <source>
        <dbReference type="ARBA" id="ARBA00022692"/>
    </source>
</evidence>
<feature type="transmembrane region" description="Helical" evidence="7">
    <location>
        <begin position="26"/>
        <end position="45"/>
    </location>
</feature>
<evidence type="ECO:0000256" key="3">
    <source>
        <dbReference type="ARBA" id="ARBA00022475"/>
    </source>
</evidence>
<evidence type="ECO:0000256" key="1">
    <source>
        <dbReference type="ARBA" id="ARBA00004651"/>
    </source>
</evidence>
<comment type="similarity">
    <text evidence="2">Belongs to the UPF0324 family.</text>
</comment>
<keyword evidence="6 7" id="KW-0472">Membrane</keyword>
<reference evidence="9" key="1">
    <citation type="journal article" date="2019" name="Int. J. Syst. Evol. Microbiol.">
        <title>The Global Catalogue of Microorganisms (GCM) 10K type strain sequencing project: providing services to taxonomists for standard genome sequencing and annotation.</title>
        <authorList>
            <consortium name="The Broad Institute Genomics Platform"/>
            <consortium name="The Broad Institute Genome Sequencing Center for Infectious Disease"/>
            <person name="Wu L."/>
            <person name="Ma J."/>
        </authorList>
    </citation>
    <scope>NUCLEOTIDE SEQUENCE [LARGE SCALE GENOMIC DNA]</scope>
    <source>
        <strain evidence="9">KCTC 19466</strain>
    </source>
</reference>
<feature type="transmembrane region" description="Helical" evidence="7">
    <location>
        <begin position="248"/>
        <end position="266"/>
    </location>
</feature>
<keyword evidence="3" id="KW-1003">Cell membrane</keyword>
<evidence type="ECO:0000313" key="8">
    <source>
        <dbReference type="EMBL" id="GHD01655.1"/>
    </source>
</evidence>
<gene>
    <name evidence="8" type="ORF">GCM10008096_06010</name>
</gene>
<feature type="transmembrane region" description="Helical" evidence="7">
    <location>
        <begin position="312"/>
        <end position="333"/>
    </location>
</feature>
<feature type="transmembrane region" description="Helical" evidence="7">
    <location>
        <begin position="286"/>
        <end position="305"/>
    </location>
</feature>
<dbReference type="PROSITE" id="PS51257">
    <property type="entry name" value="PROKAR_LIPOPROTEIN"/>
    <property type="match status" value="1"/>
</dbReference>
<evidence type="ECO:0008006" key="10">
    <source>
        <dbReference type="Google" id="ProtNLM"/>
    </source>
</evidence>
<dbReference type="PANTHER" id="PTHR30106">
    <property type="entry name" value="INNER MEMBRANE PROTEIN YEIH-RELATED"/>
    <property type="match status" value="1"/>
</dbReference>
<dbReference type="Pfam" id="PF03601">
    <property type="entry name" value="Cons_hypoth698"/>
    <property type="match status" value="1"/>
</dbReference>
<keyword evidence="5 7" id="KW-1133">Transmembrane helix</keyword>
<evidence type="ECO:0000256" key="7">
    <source>
        <dbReference type="SAM" id="Phobius"/>
    </source>
</evidence>
<evidence type="ECO:0000313" key="9">
    <source>
        <dbReference type="Proteomes" id="UP000642819"/>
    </source>
</evidence>
<comment type="caution">
    <text evidence="8">The sequence shown here is derived from an EMBL/GenBank/DDBJ whole genome shotgun (WGS) entry which is preliminary data.</text>
</comment>
<feature type="transmembrane region" description="Helical" evidence="7">
    <location>
        <begin position="157"/>
        <end position="175"/>
    </location>
</feature>
<organism evidence="8 9">
    <name type="scientific">Zhihengliuella salsuginis</name>
    <dbReference type="NCBI Taxonomy" id="578222"/>
    <lineage>
        <taxon>Bacteria</taxon>
        <taxon>Bacillati</taxon>
        <taxon>Actinomycetota</taxon>
        <taxon>Actinomycetes</taxon>
        <taxon>Micrococcales</taxon>
        <taxon>Micrococcaceae</taxon>
        <taxon>Zhihengliuella</taxon>
    </lineage>
</organism>
<feature type="transmembrane region" description="Helical" evidence="7">
    <location>
        <begin position="92"/>
        <end position="115"/>
    </location>
</feature>
<keyword evidence="9" id="KW-1185">Reference proteome</keyword>
<evidence type="ECO:0000256" key="6">
    <source>
        <dbReference type="ARBA" id="ARBA00023136"/>
    </source>
</evidence>
<sequence length="340" mass="33982">MRPLLPGLLAAAVVVGCGFGLHAALGALPVMTLCVLGGAVAGHLLRSPARRAHALRRLDARIAPGLAAAGRTLMRAGIVLLGLQLVPADLAALRLQGVGIVLAAVALAFAGTWLTARLFRLPGDEPVLLAAGFSICGASAIGAMGQARGTARDASTPIALVTLCGTLSIALLPFANEGLGLAPMTFGHWVGASVHDVGQVVATAQTAGTTALAAAVVVKLVRVLALAPVATLGAWHARRARGPAAGGARAPILPLFVVGFGLMVALRTTGWLPDAALEAGRIGQELLLGAALAGLGYAIDLRTLFASAGRSTGAAVVAWAWVAAVGLAVAHLLSNGSFMI</sequence>
<comment type="subcellular location">
    <subcellularLocation>
        <location evidence="1">Cell membrane</location>
        <topology evidence="1">Multi-pass membrane protein</topology>
    </subcellularLocation>
</comment>
<name>A0ABQ3GCI1_9MICC</name>
<evidence type="ECO:0000256" key="2">
    <source>
        <dbReference type="ARBA" id="ARBA00007977"/>
    </source>
</evidence>
<protein>
    <recommendedName>
        <fullName evidence="10">Sulfate exporter family transporter</fullName>
    </recommendedName>
</protein>
<dbReference type="Proteomes" id="UP000642819">
    <property type="component" value="Unassembled WGS sequence"/>
</dbReference>
<dbReference type="PANTHER" id="PTHR30106:SF2">
    <property type="entry name" value="UPF0324 INNER MEMBRANE PROTEIN YEIH"/>
    <property type="match status" value="1"/>
</dbReference>
<dbReference type="InterPro" id="IPR018383">
    <property type="entry name" value="UPF0324_pro"/>
</dbReference>
<keyword evidence="4 7" id="KW-0812">Transmembrane</keyword>
<proteinExistence type="inferred from homology"/>
<accession>A0ABQ3GCI1</accession>
<evidence type="ECO:0000256" key="5">
    <source>
        <dbReference type="ARBA" id="ARBA00022989"/>
    </source>
</evidence>
<feature type="transmembrane region" description="Helical" evidence="7">
    <location>
        <begin position="127"/>
        <end position="145"/>
    </location>
</feature>